<dbReference type="EMBL" id="CALSGD010001551">
    <property type="protein sequence ID" value="CAH7117768.1"/>
    <property type="molecule type" value="Genomic_DNA"/>
</dbReference>
<feature type="compositionally biased region" description="Basic and acidic residues" evidence="1">
    <location>
        <begin position="61"/>
        <end position="74"/>
    </location>
</feature>
<organism evidence="2 3">
    <name type="scientific">Phodopus roborovskii</name>
    <name type="common">Roborovski's desert hamster</name>
    <name type="synonym">Cricetulus roborovskii</name>
    <dbReference type="NCBI Taxonomy" id="109678"/>
    <lineage>
        <taxon>Eukaryota</taxon>
        <taxon>Metazoa</taxon>
        <taxon>Chordata</taxon>
        <taxon>Craniata</taxon>
        <taxon>Vertebrata</taxon>
        <taxon>Euteleostomi</taxon>
        <taxon>Mammalia</taxon>
        <taxon>Eutheria</taxon>
        <taxon>Euarchontoglires</taxon>
        <taxon>Glires</taxon>
        <taxon>Rodentia</taxon>
        <taxon>Myomorpha</taxon>
        <taxon>Muroidea</taxon>
        <taxon>Cricetidae</taxon>
        <taxon>Cricetinae</taxon>
        <taxon>Phodopus</taxon>
    </lineage>
</organism>
<comment type="caution">
    <text evidence="2">The sequence shown here is derived from an EMBL/GenBank/DDBJ whole genome shotgun (WGS) entry which is preliminary data.</text>
</comment>
<keyword evidence="3" id="KW-1185">Reference proteome</keyword>
<sequence length="98" mass="10898">MWYNNNFASHELHVSLTGAVCFLAVSLLRPCVPSSVYEPGVLMQKWAQLCSTTLHMWASAKEDKEREHSEKTKDPPCPAVLAHSSNPSTWEAEAGRSL</sequence>
<evidence type="ECO:0000256" key="1">
    <source>
        <dbReference type="SAM" id="MobiDB-lite"/>
    </source>
</evidence>
<dbReference type="AlphaFoldDB" id="A0AAV0A4H2"/>
<feature type="region of interest" description="Disordered" evidence="1">
    <location>
        <begin position="61"/>
        <end position="98"/>
    </location>
</feature>
<proteinExistence type="predicted"/>
<evidence type="ECO:0000313" key="3">
    <source>
        <dbReference type="Proteomes" id="UP001152836"/>
    </source>
</evidence>
<reference evidence="2" key="1">
    <citation type="submission" date="2022-06" db="EMBL/GenBank/DDBJ databases">
        <authorList>
            <person name="Andreotti S."/>
            <person name="Wyler E."/>
        </authorList>
    </citation>
    <scope>NUCLEOTIDE SEQUENCE</scope>
</reference>
<accession>A0AAV0A4H2</accession>
<name>A0AAV0A4H2_PHORO</name>
<evidence type="ECO:0000313" key="2">
    <source>
        <dbReference type="EMBL" id="CAH7117768.1"/>
    </source>
</evidence>
<dbReference type="Proteomes" id="UP001152836">
    <property type="component" value="Unassembled WGS sequence"/>
</dbReference>
<protein>
    <submittedName>
        <fullName evidence="2">9430069I07Rik protein</fullName>
    </submittedName>
</protein>
<gene>
    <name evidence="2" type="primary">9430069I07Rik</name>
    <name evidence="2" type="ORF">PHOROB_LOCUS14362</name>
</gene>